<accession>A0P717</accession>
<comment type="caution">
    <text evidence="1">The sequence shown here is derived from an EMBL/GenBank/DDBJ whole genome shotgun (WGS) entry which is preliminary data.</text>
</comment>
<keyword evidence="2" id="KW-1185">Reference proteome</keyword>
<dbReference type="Proteomes" id="UP000054262">
    <property type="component" value="Unassembled WGS sequence"/>
</dbReference>
<protein>
    <recommendedName>
        <fullName evidence="3">Cyclopropane-fatty-acyl-phospholipid synthase</fullName>
    </recommendedName>
</protein>
<dbReference type="FunFam" id="3.40.50.150:FF:000554">
    <property type="entry name" value="Cation-transporting ATPase"/>
    <property type="match status" value="1"/>
</dbReference>
<evidence type="ECO:0008006" key="3">
    <source>
        <dbReference type="Google" id="ProtNLM"/>
    </source>
</evidence>
<dbReference type="AlphaFoldDB" id="A0P717"/>
<dbReference type="InterPro" id="IPR029063">
    <property type="entry name" value="SAM-dependent_MTases_sf"/>
</dbReference>
<evidence type="ECO:0000313" key="2">
    <source>
        <dbReference type="Proteomes" id="UP000054262"/>
    </source>
</evidence>
<dbReference type="EMBL" id="AAUX01000001">
    <property type="protein sequence ID" value="EAV47327.1"/>
    <property type="molecule type" value="Genomic_DNA"/>
</dbReference>
<gene>
    <name evidence="1" type="ORF">MB2181_04600</name>
</gene>
<name>A0P717_9PROT</name>
<reference evidence="1 2" key="1">
    <citation type="submission" date="2006-11" db="EMBL/GenBank/DDBJ databases">
        <authorList>
            <person name="Giovannoni S."/>
            <person name="Vergin K."/>
            <person name="Ferriera S."/>
            <person name="Johnson J."/>
            <person name="Kravitz S."/>
            <person name="Beeson K."/>
            <person name="Sutton G."/>
            <person name="Rogers Y.-H."/>
            <person name="Friedman R."/>
            <person name="Frazier M."/>
            <person name="Venter J.C."/>
        </authorList>
    </citation>
    <scope>NUCLEOTIDE SEQUENCE [LARGE SCALE GENOMIC DNA]</scope>
    <source>
        <strain evidence="1 2">HTCC2181</strain>
    </source>
</reference>
<dbReference type="SUPFAM" id="SSF53335">
    <property type="entry name" value="S-adenosyl-L-methionine-dependent methyltransferases"/>
    <property type="match status" value="1"/>
</dbReference>
<dbReference type="CDD" id="cd02440">
    <property type="entry name" value="AdoMet_MTases"/>
    <property type="match status" value="1"/>
</dbReference>
<dbReference type="OrthoDB" id="9782855at2"/>
<organism evidence="1 2">
    <name type="scientific">Methylophilales bacterium HTCC2181</name>
    <dbReference type="NCBI Taxonomy" id="383631"/>
    <lineage>
        <taxon>Bacteria</taxon>
        <taxon>Pseudomonadati</taxon>
        <taxon>Pseudomonadota</taxon>
        <taxon>Betaproteobacteria</taxon>
        <taxon>Nitrosomonadales</taxon>
        <taxon>OM43 clade</taxon>
    </lineage>
</organism>
<proteinExistence type="predicted"/>
<dbReference type="Pfam" id="PF02353">
    <property type="entry name" value="CMAS"/>
    <property type="match status" value="1"/>
</dbReference>
<sequence>MITRLINLAEKGLMPDFIVRYGIRTLLKRRLTALVHADPAINKKNKDIFIQAMDEGPIALVPELANKQHYEIPSTFYDLCLGKNKKYSSCFWNKTAGNLDSAEDLALKLTCEHADLKDGMNILELGCGWGSLSLWMAEKFPNASITSVSNSSSQKDYIMHEANSRNIKNLQVITCDMNDFQTHEIFDRVVSVEMIEHMRNHRKLFNRIASWLKPDGLFFMHIFVHKSQPYFFEVQDDDDWMSQYFFSGGMMPSEDLPLIVQDRMMIKDQWQWSGQNYEKTANAWLENIDRNYDQAIKVLEGIYGKDSAVKWMNRWRIFFMACAELWGYKNGKEWLVSHYLFKK</sequence>
<dbReference type="PANTHER" id="PTHR43832:SF1">
    <property type="entry name" value="S-ADENOSYL-L-METHIONINE-DEPENDENT METHYLTRANSFERASES SUPERFAMILY PROTEIN"/>
    <property type="match status" value="1"/>
</dbReference>
<dbReference type="Gene3D" id="3.40.50.150">
    <property type="entry name" value="Vaccinia Virus protein VP39"/>
    <property type="match status" value="1"/>
</dbReference>
<evidence type="ECO:0000313" key="1">
    <source>
        <dbReference type="EMBL" id="EAV47327.1"/>
    </source>
</evidence>
<dbReference type="PANTHER" id="PTHR43832">
    <property type="match status" value="1"/>
</dbReference>